<dbReference type="GO" id="GO:0046872">
    <property type="term" value="F:metal ion binding"/>
    <property type="evidence" value="ECO:0007669"/>
    <property type="project" value="UniProtKB-KW"/>
</dbReference>
<dbReference type="PANTHER" id="PTHR11711">
    <property type="entry name" value="ADP RIBOSYLATION FACTOR-RELATED"/>
    <property type="match status" value="1"/>
</dbReference>
<evidence type="ECO:0000313" key="7">
    <source>
        <dbReference type="EMBL" id="OMJ77595.1"/>
    </source>
</evidence>
<keyword evidence="8" id="KW-1185">Reference proteome</keyword>
<dbReference type="InterPro" id="IPR024156">
    <property type="entry name" value="Small_GTPase_ARF"/>
</dbReference>
<comment type="similarity">
    <text evidence="1 6">Belongs to the small GTPase superfamily. Arf family.</text>
</comment>
<evidence type="ECO:0000256" key="6">
    <source>
        <dbReference type="RuleBase" id="RU003925"/>
    </source>
</evidence>
<evidence type="ECO:0000256" key="5">
    <source>
        <dbReference type="PIRSR" id="PIRSR606689-2"/>
    </source>
</evidence>
<feature type="binding site" evidence="4">
    <location>
        <begin position="24"/>
        <end position="31"/>
    </location>
    <ligand>
        <name>GTP</name>
        <dbReference type="ChEBI" id="CHEBI:37565"/>
    </ligand>
</feature>
<dbReference type="OrthoDB" id="2011769at2759"/>
<comment type="caution">
    <text evidence="7">The sequence shown here is derived from an EMBL/GenBank/DDBJ whole genome shotgun (WGS) entry which is preliminary data.</text>
</comment>
<dbReference type="Pfam" id="PF00025">
    <property type="entry name" value="Arf"/>
    <property type="match status" value="1"/>
</dbReference>
<dbReference type="Gene3D" id="3.40.50.300">
    <property type="entry name" value="P-loop containing nucleotide triphosphate hydrolases"/>
    <property type="match status" value="1"/>
</dbReference>
<feature type="binding site" evidence="5">
    <location>
        <position position="31"/>
    </location>
    <ligand>
        <name>Mg(2+)</name>
        <dbReference type="ChEBI" id="CHEBI:18420"/>
    </ligand>
</feature>
<dbReference type="GO" id="GO:0005525">
    <property type="term" value="F:GTP binding"/>
    <property type="evidence" value="ECO:0007669"/>
    <property type="project" value="UniProtKB-KW"/>
</dbReference>
<dbReference type="PROSITE" id="PS51417">
    <property type="entry name" value="ARF"/>
    <property type="match status" value="1"/>
</dbReference>
<dbReference type="InterPro" id="IPR006689">
    <property type="entry name" value="Small_GTPase_ARF/SAR"/>
</dbReference>
<organism evidence="7 8">
    <name type="scientific">Stentor coeruleus</name>
    <dbReference type="NCBI Taxonomy" id="5963"/>
    <lineage>
        <taxon>Eukaryota</taxon>
        <taxon>Sar</taxon>
        <taxon>Alveolata</taxon>
        <taxon>Ciliophora</taxon>
        <taxon>Postciliodesmatophora</taxon>
        <taxon>Heterotrichea</taxon>
        <taxon>Heterotrichida</taxon>
        <taxon>Stentoridae</taxon>
        <taxon>Stentor</taxon>
    </lineage>
</organism>
<dbReference type="NCBIfam" id="TIGR00231">
    <property type="entry name" value="small_GTP"/>
    <property type="match status" value="1"/>
</dbReference>
<keyword evidence="3 4" id="KW-0342">GTP-binding</keyword>
<keyword evidence="2 4" id="KW-0547">Nucleotide-binding</keyword>
<dbReference type="SMART" id="SM00177">
    <property type="entry name" value="ARF"/>
    <property type="match status" value="1"/>
</dbReference>
<dbReference type="AlphaFoldDB" id="A0A1R2BM17"/>
<evidence type="ECO:0000256" key="1">
    <source>
        <dbReference type="ARBA" id="ARBA00010290"/>
    </source>
</evidence>
<proteinExistence type="inferred from homology"/>
<feature type="binding site" evidence="4">
    <location>
        <position position="70"/>
    </location>
    <ligand>
        <name>GTP</name>
        <dbReference type="ChEBI" id="CHEBI:37565"/>
    </ligand>
</feature>
<gene>
    <name evidence="7" type="ORF">SteCoe_22763</name>
</gene>
<dbReference type="PRINTS" id="PR00328">
    <property type="entry name" value="SAR1GTPBP"/>
</dbReference>
<dbReference type="InterPro" id="IPR005225">
    <property type="entry name" value="Small_GTP-bd"/>
</dbReference>
<reference evidence="7 8" key="1">
    <citation type="submission" date="2016-11" db="EMBL/GenBank/DDBJ databases">
        <title>The macronuclear genome of Stentor coeruleus: a giant cell with tiny introns.</title>
        <authorList>
            <person name="Slabodnick M."/>
            <person name="Ruby J.G."/>
            <person name="Reiff S.B."/>
            <person name="Swart E.C."/>
            <person name="Gosai S."/>
            <person name="Prabakaran S."/>
            <person name="Witkowska E."/>
            <person name="Larue G.E."/>
            <person name="Fisher S."/>
            <person name="Freeman R.M."/>
            <person name="Gunawardena J."/>
            <person name="Chu W."/>
            <person name="Stover N.A."/>
            <person name="Gregory B.D."/>
            <person name="Nowacki M."/>
            <person name="Derisi J."/>
            <person name="Roy S.W."/>
            <person name="Marshall W.F."/>
            <person name="Sood P."/>
        </authorList>
    </citation>
    <scope>NUCLEOTIDE SEQUENCE [LARGE SCALE GENOMIC DNA]</scope>
    <source>
        <strain evidence="7">WM001</strain>
    </source>
</reference>
<sequence length="181" mass="20317">MGFLLSKLWSKLRRDRECKIMLLGLANAGKTTILYKLHLGDVITAHPTIGSNVEEVRHGNIRLQVWDLGGQESLRASWRTYFTSAEAVIFVVDSADTHNTLLAKMELFNLLLDENLKGAPILVLANKMDLPVALPAEEISNMLRLTEIRSHDWHIQACSAILGDGLNEGLDWLCEKISQRQ</sequence>
<dbReference type="SMART" id="SM00178">
    <property type="entry name" value="SAR"/>
    <property type="match status" value="1"/>
</dbReference>
<protein>
    <submittedName>
        <fullName evidence="7">Uncharacterized protein</fullName>
    </submittedName>
</protein>
<keyword evidence="5" id="KW-0479">Metal-binding</keyword>
<evidence type="ECO:0000256" key="3">
    <source>
        <dbReference type="ARBA" id="ARBA00023134"/>
    </source>
</evidence>
<dbReference type="SMART" id="SM00175">
    <property type="entry name" value="RAB"/>
    <property type="match status" value="1"/>
</dbReference>
<dbReference type="FunFam" id="3.40.50.300:FF:001166">
    <property type="entry name" value="ADP-ribosylation factor D"/>
    <property type="match status" value="1"/>
</dbReference>
<evidence type="ECO:0000256" key="2">
    <source>
        <dbReference type="ARBA" id="ARBA00022741"/>
    </source>
</evidence>
<dbReference type="EMBL" id="MPUH01000566">
    <property type="protein sequence ID" value="OMJ77595.1"/>
    <property type="molecule type" value="Genomic_DNA"/>
</dbReference>
<evidence type="ECO:0000313" key="8">
    <source>
        <dbReference type="Proteomes" id="UP000187209"/>
    </source>
</evidence>
<keyword evidence="5" id="KW-0460">Magnesium</keyword>
<dbReference type="SUPFAM" id="SSF52540">
    <property type="entry name" value="P-loop containing nucleoside triphosphate hydrolases"/>
    <property type="match status" value="1"/>
</dbReference>
<accession>A0A1R2BM17</accession>
<feature type="binding site" evidence="5">
    <location>
        <position position="48"/>
    </location>
    <ligand>
        <name>Mg(2+)</name>
        <dbReference type="ChEBI" id="CHEBI:18420"/>
    </ligand>
</feature>
<dbReference type="Proteomes" id="UP000187209">
    <property type="component" value="Unassembled WGS sequence"/>
</dbReference>
<evidence type="ECO:0000256" key="4">
    <source>
        <dbReference type="PIRSR" id="PIRSR606689-1"/>
    </source>
</evidence>
<name>A0A1R2BM17_9CILI</name>
<dbReference type="GO" id="GO:0003924">
    <property type="term" value="F:GTPase activity"/>
    <property type="evidence" value="ECO:0007669"/>
    <property type="project" value="InterPro"/>
</dbReference>
<feature type="binding site" evidence="4">
    <location>
        <begin position="126"/>
        <end position="129"/>
    </location>
    <ligand>
        <name>GTP</name>
        <dbReference type="ChEBI" id="CHEBI:37565"/>
    </ligand>
</feature>
<dbReference type="InterPro" id="IPR027417">
    <property type="entry name" value="P-loop_NTPase"/>
</dbReference>